<evidence type="ECO:0000256" key="30">
    <source>
        <dbReference type="PIRSR" id="PIRSR000439-1"/>
    </source>
</evidence>
<evidence type="ECO:0000256" key="9">
    <source>
        <dbReference type="ARBA" id="ARBA00005175"/>
    </source>
</evidence>
<reference evidence="32" key="1">
    <citation type="submission" date="2021-12" db="EMBL/GenBank/DDBJ databases">
        <authorList>
            <person name="King R."/>
        </authorList>
    </citation>
    <scope>NUCLEOTIDE SEQUENCE</scope>
</reference>
<dbReference type="PIRSF" id="PIRSF000439">
    <property type="entry name" value="Oat_ACAT_DAG_ARE"/>
    <property type="match status" value="1"/>
</dbReference>
<evidence type="ECO:0000256" key="17">
    <source>
        <dbReference type="ARBA" id="ARBA00023610"/>
    </source>
</evidence>
<evidence type="ECO:0000256" key="27">
    <source>
        <dbReference type="ARBA" id="ARBA00049168"/>
    </source>
</evidence>
<comment type="catalytic activity">
    <reaction evidence="3">
        <text>13-cis-retinol + hexadecanoyl-CoA = 13-cis-retinyl hexadecanoate + CoA</text>
        <dbReference type="Rhea" id="RHEA:55296"/>
        <dbReference type="ChEBI" id="CHEBI:45479"/>
        <dbReference type="ChEBI" id="CHEBI:57287"/>
        <dbReference type="ChEBI" id="CHEBI:57379"/>
        <dbReference type="ChEBI" id="CHEBI:138722"/>
    </reaction>
    <physiologicalReaction direction="left-to-right" evidence="3">
        <dbReference type="Rhea" id="RHEA:55297"/>
    </physiologicalReaction>
</comment>
<evidence type="ECO:0000256" key="29">
    <source>
        <dbReference type="PIRNR" id="PIRNR000439"/>
    </source>
</evidence>
<evidence type="ECO:0000256" key="4">
    <source>
        <dbReference type="ARBA" id="ARBA00001118"/>
    </source>
</evidence>
<evidence type="ECO:0000256" key="13">
    <source>
        <dbReference type="ARBA" id="ARBA00022824"/>
    </source>
</evidence>
<dbReference type="InterPro" id="IPR014371">
    <property type="entry name" value="Oat_ACAT_DAG_ARE"/>
</dbReference>
<keyword evidence="13 29" id="KW-0256">Endoplasmic reticulum</keyword>
<dbReference type="GO" id="GO:0005789">
    <property type="term" value="C:endoplasmic reticulum membrane"/>
    <property type="evidence" value="ECO:0007669"/>
    <property type="project" value="UniProtKB-SubCell"/>
</dbReference>
<comment type="subcellular location">
    <subcellularLocation>
        <location evidence="8 29">Endoplasmic reticulum membrane</location>
        <topology evidence="8 29">Multi-pass membrane protein</topology>
    </subcellularLocation>
</comment>
<dbReference type="OrthoDB" id="10039049at2759"/>
<keyword evidence="15 29" id="KW-0472">Membrane</keyword>
<evidence type="ECO:0000256" key="28">
    <source>
        <dbReference type="ARBA" id="ARBA00049549"/>
    </source>
</evidence>
<comment type="catalytic activity">
    <reaction evidence="20">
        <text>1-O-(9Z-octadecenyl)-glycerol + (9Z)-octadecenoyl-CoA = 1-O-(9Z-octadecyl)-3-(9Z-octadecenoyl)-glycerol + CoA</text>
        <dbReference type="Rhea" id="RHEA:55340"/>
        <dbReference type="ChEBI" id="CHEBI:34116"/>
        <dbReference type="ChEBI" id="CHEBI:57287"/>
        <dbReference type="ChEBI" id="CHEBI:57387"/>
        <dbReference type="ChEBI" id="CHEBI:197429"/>
    </reaction>
    <physiologicalReaction direction="left-to-right" evidence="20">
        <dbReference type="Rhea" id="RHEA:55341"/>
    </physiologicalReaction>
</comment>
<dbReference type="PANTHER" id="PTHR10408:SF7">
    <property type="entry name" value="DIACYLGLYCEROL O-ACYLTRANSFERASE 1"/>
    <property type="match status" value="1"/>
</dbReference>
<proteinExistence type="inferred from homology"/>
<comment type="catalytic activity">
    <reaction evidence="24">
        <text>an acyl-CoA + a 1,2-diacyl-sn-glycerol = a triacyl-sn-glycerol + CoA</text>
        <dbReference type="Rhea" id="RHEA:10868"/>
        <dbReference type="ChEBI" id="CHEBI:17815"/>
        <dbReference type="ChEBI" id="CHEBI:57287"/>
        <dbReference type="ChEBI" id="CHEBI:58342"/>
        <dbReference type="ChEBI" id="CHEBI:64615"/>
        <dbReference type="EC" id="2.3.1.20"/>
    </reaction>
    <physiologicalReaction direction="left-to-right" evidence="24">
        <dbReference type="Rhea" id="RHEA:10869"/>
    </physiologicalReaction>
</comment>
<evidence type="ECO:0000256" key="14">
    <source>
        <dbReference type="ARBA" id="ARBA00022989"/>
    </source>
</evidence>
<comment type="catalytic activity">
    <reaction evidence="26">
        <text>hexadecan-1-ol + hexadecanoyl-CoA = hexadecyl hexadecanoate + CoA</text>
        <dbReference type="Rhea" id="RHEA:38167"/>
        <dbReference type="ChEBI" id="CHEBI:16125"/>
        <dbReference type="ChEBI" id="CHEBI:57287"/>
        <dbReference type="ChEBI" id="CHEBI:57379"/>
        <dbReference type="ChEBI" id="CHEBI:75584"/>
    </reaction>
    <physiologicalReaction direction="left-to-right" evidence="26">
        <dbReference type="Rhea" id="RHEA:38168"/>
    </physiologicalReaction>
</comment>
<accession>A0A9P0F8V7</accession>
<feature type="transmembrane region" description="Helical" evidence="31">
    <location>
        <begin position="274"/>
        <end position="293"/>
    </location>
</feature>
<comment type="catalytic activity">
    <reaction evidence="22">
        <text>2-(9Z-octadecenoyl)-glycerol + (9Z)-octadecenoyl-CoA = 1,2-di-(9Z-octadecenoyl)-sn-glycerol + CoA</text>
        <dbReference type="Rhea" id="RHEA:37911"/>
        <dbReference type="ChEBI" id="CHEBI:52333"/>
        <dbReference type="ChEBI" id="CHEBI:57287"/>
        <dbReference type="ChEBI" id="CHEBI:57387"/>
        <dbReference type="ChEBI" id="CHEBI:73990"/>
    </reaction>
    <physiologicalReaction direction="left-to-right" evidence="22">
        <dbReference type="Rhea" id="RHEA:37912"/>
    </physiologicalReaction>
</comment>
<dbReference type="Pfam" id="PF03062">
    <property type="entry name" value="MBOAT"/>
    <property type="match status" value="1"/>
</dbReference>
<keyword evidence="33" id="KW-1185">Reference proteome</keyword>
<evidence type="ECO:0000256" key="12">
    <source>
        <dbReference type="ARBA" id="ARBA00022692"/>
    </source>
</evidence>
<comment type="catalytic activity">
    <reaction evidence="6">
        <text>1,2-di-(9Z-octadecenoyl)-sn-glycerol + hexadecanoyl-CoA = 1,2-di-(9Z)-octadecenoyl-3-hexadecanoyl-sn-glycerol + CoA</text>
        <dbReference type="Rhea" id="RHEA:38163"/>
        <dbReference type="ChEBI" id="CHEBI:52333"/>
        <dbReference type="ChEBI" id="CHEBI:57287"/>
        <dbReference type="ChEBI" id="CHEBI:57379"/>
        <dbReference type="ChEBI" id="CHEBI:75583"/>
    </reaction>
    <physiologicalReaction direction="left-to-right" evidence="6">
        <dbReference type="Rhea" id="RHEA:38164"/>
    </physiologicalReaction>
</comment>
<evidence type="ECO:0000256" key="15">
    <source>
        <dbReference type="ARBA" id="ARBA00023136"/>
    </source>
</evidence>
<dbReference type="GO" id="GO:0019432">
    <property type="term" value="P:triglyceride biosynthetic process"/>
    <property type="evidence" value="ECO:0007669"/>
    <property type="project" value="InterPro"/>
</dbReference>
<comment type="catalytic activity">
    <reaction evidence="23">
        <text>1-octadecanoyl-2-(5Z,8Z,11Z,14Z-eicosatetraenoyl)-sn-glycerol + (9Z)-octadecenoyl-CoA = 1-octadecanoyl-2-(5Z,8Z,11Z,14Z)-eicosatetraenoyl-3-(9Z)-octadecenoyl-sn-glycerol + CoA</text>
        <dbReference type="Rhea" id="RHEA:38307"/>
        <dbReference type="ChEBI" id="CHEBI:57287"/>
        <dbReference type="ChEBI" id="CHEBI:57387"/>
        <dbReference type="ChEBI" id="CHEBI:75728"/>
        <dbReference type="ChEBI" id="CHEBI:75729"/>
    </reaction>
    <physiologicalReaction direction="left-to-right" evidence="23">
        <dbReference type="Rhea" id="RHEA:38308"/>
    </physiologicalReaction>
</comment>
<comment type="subunit">
    <text evidence="17">Homodimer or homotetramer; both forms have similar enzymatic activities.</text>
</comment>
<evidence type="ECO:0000256" key="31">
    <source>
        <dbReference type="SAM" id="Phobius"/>
    </source>
</evidence>
<comment type="catalytic activity">
    <reaction evidence="2">
        <text>all-trans-retinol + an acyl-CoA = an all-trans-retinyl ester + CoA</text>
        <dbReference type="Rhea" id="RHEA:11488"/>
        <dbReference type="ChEBI" id="CHEBI:17336"/>
        <dbReference type="ChEBI" id="CHEBI:57287"/>
        <dbReference type="ChEBI" id="CHEBI:58342"/>
        <dbReference type="ChEBI" id="CHEBI:63410"/>
        <dbReference type="EC" id="2.3.1.76"/>
    </reaction>
    <physiologicalReaction direction="left-to-right" evidence="2">
        <dbReference type="Rhea" id="RHEA:11489"/>
    </physiologicalReaction>
</comment>
<dbReference type="InterPro" id="IPR027251">
    <property type="entry name" value="Diacylglycerol_acylTrfase1"/>
</dbReference>
<evidence type="ECO:0000256" key="11">
    <source>
        <dbReference type="ARBA" id="ARBA00022679"/>
    </source>
</evidence>
<keyword evidence="14 31" id="KW-1133">Transmembrane helix</keyword>
<dbReference type="GO" id="GO:0050252">
    <property type="term" value="F:retinol O-fatty-acyltransferase activity"/>
    <property type="evidence" value="ECO:0007669"/>
    <property type="project" value="UniProtKB-EC"/>
</dbReference>
<feature type="transmembrane region" description="Helical" evidence="31">
    <location>
        <begin position="138"/>
        <end position="158"/>
    </location>
</feature>
<sequence>MNNGTEQNVKQLRRTKSVACAEEIQKQETQLRSAQPDKPCHKPRDSLFSWSSGFGNFTGFVNWAFLLLFMGGTRLFLENLIKYGIRVDPEQWLIVLTGRKEGGPEHPSLVLLFYAVVPALTALYIEKGMAFHIISQQVGMIAHVVNITILVLIPMVLIHSYSTLFSLIGASAVCFEYSILFLKLWSYAHTNAWCRNDSKTRAFIKSHVRRQSLFFNNADFANFSNGVPESKIVVYPNNLNVRDLFYFLFAPTLCYELNFPRTGRIRKRFLVKRLLEVLIGLQVLASLFQQWIIPSVKNSLIPFSNMEPAKATERLLKLSIPNHLVWLIFFYLLFHSLLNLVGEIMHFADRNFYLDWWNANNIDTFWRSWNAPVHKWAVRHLYLPLIEKGFSRNVATLLVFFLSAFFHEYLVSVPLRTYKVWAFAGMMAQIPLSMFCHQVEIRFGQRWGNIIVWASLILGQPLCIMMYYHDYVITHFGQSLLDKYGHA</sequence>
<comment type="catalytic activity">
    <reaction evidence="7">
        <text>all-trans-retinol + hexadecanoyl-CoA = all-trans-retinyl hexadecanoate + CoA</text>
        <dbReference type="Rhea" id="RHEA:38175"/>
        <dbReference type="ChEBI" id="CHEBI:17336"/>
        <dbReference type="ChEBI" id="CHEBI:17616"/>
        <dbReference type="ChEBI" id="CHEBI:57287"/>
        <dbReference type="ChEBI" id="CHEBI:57379"/>
    </reaction>
    <physiologicalReaction direction="left-to-right" evidence="7">
        <dbReference type="Rhea" id="RHEA:38176"/>
    </physiologicalReaction>
</comment>
<dbReference type="PIRSF" id="PIRSF500231">
    <property type="entry name" value="Oat_dag"/>
    <property type="match status" value="1"/>
</dbReference>
<evidence type="ECO:0000313" key="32">
    <source>
        <dbReference type="EMBL" id="CAH0394660.1"/>
    </source>
</evidence>
<feature type="transmembrane region" description="Helical" evidence="31">
    <location>
        <begin position="164"/>
        <end position="185"/>
    </location>
</feature>
<dbReference type="InterPro" id="IPR004299">
    <property type="entry name" value="MBOAT_fam"/>
</dbReference>
<evidence type="ECO:0000256" key="21">
    <source>
        <dbReference type="ARBA" id="ARBA00048096"/>
    </source>
</evidence>
<dbReference type="Proteomes" id="UP001152759">
    <property type="component" value="Chromosome 8"/>
</dbReference>
<evidence type="ECO:0000256" key="1">
    <source>
        <dbReference type="ARBA" id="ARBA00000174"/>
    </source>
</evidence>
<feature type="transmembrane region" description="Helical" evidence="31">
    <location>
        <begin position="324"/>
        <end position="342"/>
    </location>
</feature>
<evidence type="ECO:0000256" key="25">
    <source>
        <dbReference type="ARBA" id="ARBA00048728"/>
    </source>
</evidence>
<keyword evidence="12 31" id="KW-0812">Transmembrane</keyword>
<protein>
    <recommendedName>
        <fullName evidence="29">O-acyltransferase</fullName>
    </recommendedName>
</protein>
<evidence type="ECO:0000256" key="6">
    <source>
        <dbReference type="ARBA" id="ARBA00001349"/>
    </source>
</evidence>
<comment type="catalytic activity">
    <reaction evidence="1">
        <text>hexadecane-1,2-diol + hexadecanoyl-CoA = 2-hydroxyhexadecyl hexadecanoate + CoA</text>
        <dbReference type="Rhea" id="RHEA:38171"/>
        <dbReference type="ChEBI" id="CHEBI:57287"/>
        <dbReference type="ChEBI" id="CHEBI:57379"/>
        <dbReference type="ChEBI" id="CHEBI:75586"/>
        <dbReference type="ChEBI" id="CHEBI:75587"/>
    </reaction>
    <physiologicalReaction direction="left-to-right" evidence="1">
        <dbReference type="Rhea" id="RHEA:38172"/>
    </physiologicalReaction>
</comment>
<comment type="catalytic activity">
    <reaction evidence="27">
        <text>1-(9Z-octadecenoyl)-glycerol + (9Z)-octadecenoyl-CoA = 1,2-di-(9Z-octadecenoyl)-glycerol + CoA</text>
        <dbReference type="Rhea" id="RHEA:37915"/>
        <dbReference type="ChEBI" id="CHEBI:52323"/>
        <dbReference type="ChEBI" id="CHEBI:57287"/>
        <dbReference type="ChEBI" id="CHEBI:57387"/>
        <dbReference type="ChEBI" id="CHEBI:75342"/>
    </reaction>
    <physiologicalReaction direction="left-to-right" evidence="27">
        <dbReference type="Rhea" id="RHEA:37916"/>
    </physiologicalReaction>
</comment>
<dbReference type="PANTHER" id="PTHR10408">
    <property type="entry name" value="STEROL O-ACYLTRANSFERASE"/>
    <property type="match status" value="1"/>
</dbReference>
<evidence type="ECO:0000256" key="22">
    <source>
        <dbReference type="ARBA" id="ARBA00048135"/>
    </source>
</evidence>
<evidence type="ECO:0000256" key="10">
    <source>
        <dbReference type="ARBA" id="ARBA00009010"/>
    </source>
</evidence>
<keyword evidence="11 29" id="KW-0808">Transferase</keyword>
<evidence type="ECO:0000256" key="3">
    <source>
        <dbReference type="ARBA" id="ARBA00000895"/>
    </source>
</evidence>
<feature type="transmembrane region" description="Helical" evidence="31">
    <location>
        <begin position="47"/>
        <end position="70"/>
    </location>
</feature>
<organism evidence="32 33">
    <name type="scientific">Bemisia tabaci</name>
    <name type="common">Sweetpotato whitefly</name>
    <name type="synonym">Aleurodes tabaci</name>
    <dbReference type="NCBI Taxonomy" id="7038"/>
    <lineage>
        <taxon>Eukaryota</taxon>
        <taxon>Metazoa</taxon>
        <taxon>Ecdysozoa</taxon>
        <taxon>Arthropoda</taxon>
        <taxon>Hexapoda</taxon>
        <taxon>Insecta</taxon>
        <taxon>Pterygota</taxon>
        <taxon>Neoptera</taxon>
        <taxon>Paraneoptera</taxon>
        <taxon>Hemiptera</taxon>
        <taxon>Sternorrhyncha</taxon>
        <taxon>Aleyrodoidea</taxon>
        <taxon>Aleyrodidae</taxon>
        <taxon>Aleyrodinae</taxon>
        <taxon>Bemisia</taxon>
    </lineage>
</organism>
<dbReference type="GO" id="GO:0004144">
    <property type="term" value="F:diacylglycerol O-acyltransferase activity"/>
    <property type="evidence" value="ECO:0007669"/>
    <property type="project" value="UniProtKB-EC"/>
</dbReference>
<comment type="pathway">
    <text evidence="9">Lipid metabolism; glycerolipid metabolism.</text>
</comment>
<evidence type="ECO:0000256" key="8">
    <source>
        <dbReference type="ARBA" id="ARBA00004477"/>
    </source>
</evidence>
<dbReference type="KEGG" id="btab:109033936"/>
<comment type="similarity">
    <text evidence="10 29">Belongs to the membrane-bound acyltransferase family. Sterol o-acyltransferase subfamily.</text>
</comment>
<keyword evidence="16 29" id="KW-0012">Acyltransferase</keyword>
<feature type="transmembrane region" description="Helical" evidence="31">
    <location>
        <begin position="418"/>
        <end position="435"/>
    </location>
</feature>
<gene>
    <name evidence="32" type="ORF">BEMITA_LOCUS12932</name>
</gene>
<feature type="active site" evidence="30">
    <location>
        <position position="407"/>
    </location>
</feature>
<feature type="transmembrane region" description="Helical" evidence="31">
    <location>
        <begin position="389"/>
        <end position="406"/>
    </location>
</feature>
<evidence type="ECO:0000256" key="16">
    <source>
        <dbReference type="ARBA" id="ARBA00023315"/>
    </source>
</evidence>
<evidence type="ECO:0000256" key="26">
    <source>
        <dbReference type="ARBA" id="ARBA00048907"/>
    </source>
</evidence>
<comment type="catalytic activity">
    <reaction evidence="5">
        <text>2-(9Z-octadecenoyl)-glycerol + hexadecanoyl-CoA = 1-hexadecanoyl-2-(9Z-octadecenoyl)-sn-glycerol + CoA</text>
        <dbReference type="Rhea" id="RHEA:38071"/>
        <dbReference type="ChEBI" id="CHEBI:57287"/>
        <dbReference type="ChEBI" id="CHEBI:57379"/>
        <dbReference type="ChEBI" id="CHEBI:73990"/>
        <dbReference type="ChEBI" id="CHEBI:75466"/>
    </reaction>
    <physiologicalReaction direction="left-to-right" evidence="5">
        <dbReference type="Rhea" id="RHEA:38072"/>
    </physiologicalReaction>
</comment>
<evidence type="ECO:0000256" key="5">
    <source>
        <dbReference type="ARBA" id="ARBA00001313"/>
    </source>
</evidence>
<comment type="catalytic activity">
    <reaction evidence="25">
        <text>1,2-di-(9Z-octadecenoyl)-glycerol + (9Z)-octadecenoate + H(+) = 1,2,3-tri-(9Z-octadecenoyl)-glycerol + H2O</text>
        <dbReference type="Rhea" id="RHEA:38379"/>
        <dbReference type="ChEBI" id="CHEBI:15377"/>
        <dbReference type="ChEBI" id="CHEBI:15378"/>
        <dbReference type="ChEBI" id="CHEBI:30823"/>
        <dbReference type="ChEBI" id="CHEBI:52323"/>
        <dbReference type="ChEBI" id="CHEBI:53753"/>
    </reaction>
    <physiologicalReaction direction="left-to-right" evidence="25">
        <dbReference type="Rhea" id="RHEA:38380"/>
    </physiologicalReaction>
</comment>
<evidence type="ECO:0000256" key="18">
    <source>
        <dbReference type="ARBA" id="ARBA00047367"/>
    </source>
</evidence>
<evidence type="ECO:0000256" key="19">
    <source>
        <dbReference type="ARBA" id="ARBA00047609"/>
    </source>
</evidence>
<comment type="catalytic activity">
    <reaction evidence="21">
        <text>2,3-di-(9Z)-octadecenoyl-sn-glycerol + (9Z)-octadecenoyl-CoA = 1,2,3-tri-(9Z-octadecenoyl)-glycerol + CoA</text>
        <dbReference type="Rhea" id="RHEA:38439"/>
        <dbReference type="ChEBI" id="CHEBI:53753"/>
        <dbReference type="ChEBI" id="CHEBI:57287"/>
        <dbReference type="ChEBI" id="CHEBI:57387"/>
        <dbReference type="ChEBI" id="CHEBI:75824"/>
    </reaction>
    <physiologicalReaction direction="left-to-right" evidence="21">
        <dbReference type="Rhea" id="RHEA:38440"/>
    </physiologicalReaction>
</comment>
<feature type="transmembrane region" description="Helical" evidence="31">
    <location>
        <begin position="447"/>
        <end position="468"/>
    </location>
</feature>
<comment type="catalytic activity">
    <reaction evidence="18">
        <text>1,2-di-(9Z-octadecenoyl)-sn-glycerol + (9Z)-octadecenoyl-CoA = 1,2,3-tri-(9Z-octadecenoyl)-glycerol + CoA</text>
        <dbReference type="Rhea" id="RHEA:38219"/>
        <dbReference type="ChEBI" id="CHEBI:52333"/>
        <dbReference type="ChEBI" id="CHEBI:53753"/>
        <dbReference type="ChEBI" id="CHEBI:57287"/>
        <dbReference type="ChEBI" id="CHEBI:57387"/>
    </reaction>
    <physiologicalReaction direction="left-to-right" evidence="18">
        <dbReference type="Rhea" id="RHEA:38220"/>
    </physiologicalReaction>
</comment>
<evidence type="ECO:0000256" key="2">
    <source>
        <dbReference type="ARBA" id="ARBA00000633"/>
    </source>
</evidence>
<comment type="catalytic activity">
    <reaction evidence="28">
        <text>1,3-di-(9Z-octadecenoyl)-glycerol + (9Z)-octadecenoyl-CoA = 1,2,3-tri-(9Z-octadecenoyl)-glycerol + CoA</text>
        <dbReference type="Rhea" id="RHEA:38435"/>
        <dbReference type="ChEBI" id="CHEBI:53753"/>
        <dbReference type="ChEBI" id="CHEBI:57287"/>
        <dbReference type="ChEBI" id="CHEBI:57387"/>
        <dbReference type="ChEBI" id="CHEBI:75735"/>
    </reaction>
    <physiologicalReaction direction="left-to-right" evidence="28">
        <dbReference type="Rhea" id="RHEA:38436"/>
    </physiologicalReaction>
</comment>
<dbReference type="EMBL" id="OU963869">
    <property type="protein sequence ID" value="CAH0394660.1"/>
    <property type="molecule type" value="Genomic_DNA"/>
</dbReference>
<evidence type="ECO:0000256" key="20">
    <source>
        <dbReference type="ARBA" id="ARBA00047807"/>
    </source>
</evidence>
<evidence type="ECO:0000256" key="23">
    <source>
        <dbReference type="ARBA" id="ARBA00048614"/>
    </source>
</evidence>
<evidence type="ECO:0000256" key="7">
    <source>
        <dbReference type="ARBA" id="ARBA00001764"/>
    </source>
</evidence>
<feature type="transmembrane region" description="Helical" evidence="31">
    <location>
        <begin position="108"/>
        <end position="126"/>
    </location>
</feature>
<comment type="catalytic activity">
    <reaction evidence="19">
        <text>1-O-(9Z-octadecyl)-3-(9Z-octadecenoyl)-glycerol + (9Z)-octadecenoyl-CoA = 1-O-(9Z-octadecenyl)-2,3-di-(9Z-octadecenoyl)glycerol + CoA</text>
        <dbReference type="Rhea" id="RHEA:55344"/>
        <dbReference type="ChEBI" id="CHEBI:57287"/>
        <dbReference type="ChEBI" id="CHEBI:57387"/>
        <dbReference type="ChEBI" id="CHEBI:138735"/>
        <dbReference type="ChEBI" id="CHEBI:197429"/>
    </reaction>
    <physiologicalReaction direction="left-to-right" evidence="19">
        <dbReference type="Rhea" id="RHEA:55345"/>
    </physiologicalReaction>
</comment>
<comment type="catalytic activity">
    <reaction evidence="4">
        <text>hexadecane-1,2-diol + 2 hexadecanoyl-CoA = 1,2-O,O-dihexadecanoyl-1,2-hexadecanediol + 2 CoA</text>
        <dbReference type="Rhea" id="RHEA:38211"/>
        <dbReference type="ChEBI" id="CHEBI:57287"/>
        <dbReference type="ChEBI" id="CHEBI:57379"/>
        <dbReference type="ChEBI" id="CHEBI:75586"/>
        <dbReference type="ChEBI" id="CHEBI:75608"/>
    </reaction>
    <physiologicalReaction direction="left-to-right" evidence="4">
        <dbReference type="Rhea" id="RHEA:38212"/>
    </physiologicalReaction>
</comment>
<evidence type="ECO:0000256" key="24">
    <source>
        <dbReference type="ARBA" id="ARBA00048634"/>
    </source>
</evidence>
<evidence type="ECO:0000313" key="33">
    <source>
        <dbReference type="Proteomes" id="UP001152759"/>
    </source>
</evidence>
<dbReference type="AlphaFoldDB" id="A0A9P0F8V7"/>
<name>A0A9P0F8V7_BEMTA</name>